<dbReference type="Proteomes" id="UP001217631">
    <property type="component" value="Chromosome"/>
</dbReference>
<evidence type="ECO:0000313" key="3">
    <source>
        <dbReference type="Proteomes" id="UP001217631"/>
    </source>
</evidence>
<feature type="transmembrane region" description="Helical" evidence="1">
    <location>
        <begin position="53"/>
        <end position="76"/>
    </location>
</feature>
<dbReference type="AlphaFoldDB" id="A0AAJ5RXP4"/>
<keyword evidence="1" id="KW-1133">Transmembrane helix</keyword>
<keyword evidence="1" id="KW-0472">Membrane</keyword>
<feature type="transmembrane region" description="Helical" evidence="1">
    <location>
        <begin position="7"/>
        <end position="33"/>
    </location>
</feature>
<dbReference type="RefSeq" id="WP_275000031.1">
    <property type="nucleotide sequence ID" value="NZ_CP118677.1"/>
</dbReference>
<reference evidence="2" key="1">
    <citation type="submission" date="2023-02" db="EMBL/GenBank/DDBJ databases">
        <title>tmexCD-toprJ-like cluster.</title>
        <authorList>
            <person name="Gao X."/>
            <person name="Wang C."/>
            <person name="Liu J."/>
        </authorList>
    </citation>
    <scope>NUCLEOTIDE SEQUENCE</scope>
    <source>
        <strain evidence="2">GDW21C697WI</strain>
    </source>
</reference>
<sequence>MGFLKRLVGAIFSFWFLLTFVALVAGAAALAVYRMHFVGGFSTQSADWSAFGSYIGGILGPLVSFLTLGAVLRTVYLQRDLLNTQKAEFIKLSDQQVASLQRQDEQLQLSREESARAMVQNHLSNQFRLVEMFIAHQQRQAEAMSAAAFRITELDQGTFAQRMEAAQPALHDKELAMKNVQELLNLSIKLSLTEFKNAKEINDLVAPSLLKVLTSGGAGENNDVSGGVIVK</sequence>
<organism evidence="2 3">
    <name type="scientific">Pseudomonas juntendi</name>
    <dbReference type="NCBI Taxonomy" id="2666183"/>
    <lineage>
        <taxon>Bacteria</taxon>
        <taxon>Pseudomonadati</taxon>
        <taxon>Pseudomonadota</taxon>
        <taxon>Gammaproteobacteria</taxon>
        <taxon>Pseudomonadales</taxon>
        <taxon>Pseudomonadaceae</taxon>
        <taxon>Pseudomonas</taxon>
    </lineage>
</organism>
<protein>
    <submittedName>
        <fullName evidence="2">Uncharacterized protein</fullName>
    </submittedName>
</protein>
<evidence type="ECO:0000256" key="1">
    <source>
        <dbReference type="SAM" id="Phobius"/>
    </source>
</evidence>
<accession>A0AAJ5RXP4</accession>
<gene>
    <name evidence="2" type="ORF">PWA60_17630</name>
</gene>
<keyword evidence="1" id="KW-0812">Transmembrane</keyword>
<proteinExistence type="predicted"/>
<dbReference type="EMBL" id="CP118677">
    <property type="protein sequence ID" value="WEA19108.1"/>
    <property type="molecule type" value="Genomic_DNA"/>
</dbReference>
<evidence type="ECO:0000313" key="2">
    <source>
        <dbReference type="EMBL" id="WEA19108.1"/>
    </source>
</evidence>
<name>A0AAJ5RXP4_9PSED</name>